<evidence type="ECO:0000256" key="27">
    <source>
        <dbReference type="ARBA" id="ARBA00048459"/>
    </source>
</evidence>
<keyword evidence="8" id="KW-0812">Transmembrane</keyword>
<evidence type="ECO:0000256" key="18">
    <source>
        <dbReference type="ARBA" id="ARBA00033301"/>
    </source>
</evidence>
<dbReference type="EC" id="1.14.13.148" evidence="19"/>
<gene>
    <name evidence="32" type="ORF">FQ775_03755</name>
</gene>
<dbReference type="Proteomes" id="UP000321389">
    <property type="component" value="Chromosome"/>
</dbReference>
<dbReference type="EC" id="1.6.3.1" evidence="3"/>
<evidence type="ECO:0000256" key="19">
    <source>
        <dbReference type="ARBA" id="ARBA00034528"/>
    </source>
</evidence>
<comment type="catalytic activity">
    <reaction evidence="25">
        <text>NADPH + O2 + H(+) = H2O2 + NADP(+)</text>
        <dbReference type="Rhea" id="RHEA:11260"/>
        <dbReference type="ChEBI" id="CHEBI:15378"/>
        <dbReference type="ChEBI" id="CHEBI:15379"/>
        <dbReference type="ChEBI" id="CHEBI:16240"/>
        <dbReference type="ChEBI" id="CHEBI:57783"/>
        <dbReference type="ChEBI" id="CHEBI:58349"/>
        <dbReference type="EC" id="1.6.3.1"/>
    </reaction>
    <physiologicalReaction direction="left-to-right" evidence="25">
        <dbReference type="Rhea" id="RHEA:11261"/>
    </physiologicalReaction>
</comment>
<dbReference type="InterPro" id="IPR036188">
    <property type="entry name" value="FAD/NAD-bd_sf"/>
</dbReference>
<keyword evidence="13" id="KW-0560">Oxidoreductase</keyword>
<evidence type="ECO:0000313" key="33">
    <source>
        <dbReference type="Proteomes" id="UP000321389"/>
    </source>
</evidence>
<keyword evidence="9" id="KW-0274">FAD</keyword>
<dbReference type="Pfam" id="PF00743">
    <property type="entry name" value="FMO-like"/>
    <property type="match status" value="1"/>
</dbReference>
<comment type="catalytic activity">
    <reaction evidence="23">
        <text>heptan-2-one + NADPH + O2 + H(+) = pentyl acetate + NADP(+) + H2O</text>
        <dbReference type="Rhea" id="RHEA:54836"/>
        <dbReference type="ChEBI" id="CHEBI:5672"/>
        <dbReference type="ChEBI" id="CHEBI:15377"/>
        <dbReference type="ChEBI" id="CHEBI:15378"/>
        <dbReference type="ChEBI" id="CHEBI:15379"/>
        <dbReference type="ChEBI" id="CHEBI:57783"/>
        <dbReference type="ChEBI" id="CHEBI:58349"/>
        <dbReference type="ChEBI" id="CHEBI:87362"/>
    </reaction>
    <physiologicalReaction direction="left-to-right" evidence="23">
        <dbReference type="Rhea" id="RHEA:54837"/>
    </physiologicalReaction>
</comment>
<evidence type="ECO:0000256" key="2">
    <source>
        <dbReference type="ARBA" id="ARBA00009183"/>
    </source>
</evidence>
<evidence type="ECO:0000256" key="6">
    <source>
        <dbReference type="ARBA" id="ARBA00022553"/>
    </source>
</evidence>
<keyword evidence="33" id="KW-1185">Reference proteome</keyword>
<dbReference type="GO" id="GO:0016174">
    <property type="term" value="F:NAD(P)H oxidase H2O2-forming activity"/>
    <property type="evidence" value="ECO:0007669"/>
    <property type="project" value="UniProtKB-EC"/>
</dbReference>
<dbReference type="PANTHER" id="PTHR23023">
    <property type="entry name" value="DIMETHYLANILINE MONOOXYGENASE"/>
    <property type="match status" value="1"/>
</dbReference>
<evidence type="ECO:0000256" key="12">
    <source>
        <dbReference type="ARBA" id="ARBA00022989"/>
    </source>
</evidence>
<evidence type="ECO:0000256" key="5">
    <source>
        <dbReference type="ARBA" id="ARBA00022481"/>
    </source>
</evidence>
<evidence type="ECO:0000256" key="16">
    <source>
        <dbReference type="ARBA" id="ARBA00029728"/>
    </source>
</evidence>
<evidence type="ECO:0000256" key="24">
    <source>
        <dbReference type="ARBA" id="ARBA00047855"/>
    </source>
</evidence>
<dbReference type="SUPFAM" id="SSF51905">
    <property type="entry name" value="FAD/NAD(P)-binding domain"/>
    <property type="match status" value="2"/>
</dbReference>
<evidence type="ECO:0000256" key="4">
    <source>
        <dbReference type="ARBA" id="ARBA00019213"/>
    </source>
</evidence>
<evidence type="ECO:0000256" key="31">
    <source>
        <dbReference type="ARBA" id="ARBA00049475"/>
    </source>
</evidence>
<comment type="function">
    <text evidence="21">Acts as a Baeyer-Villiger monooxygenase on a broad range of substrates. Catalyzes the insertion of an oxygen atom into a carbon-carbon bond adjacent to a carbonyl, which converts ketones to esters. Active on diverse carbonyl compounds, whereas soft nucleophiles are mostly non- or poorly reactive. In contrast with other forms of FMO it is non- or poorly active on 'classical' substrates such as drugs, pesticides, and dietary components containing soft nucleophilic heteroatoms. Able to oxidize drug molecules bearing a carbonyl group on an aliphatic chain, such as nabumetone and pentoxifylline. Also, in the absence of substrates, shows slow but yet significant NADPH oxidase activity. Acts as a positive modulator of cholesterol biosynthesis as well as glucose homeostasis, promoting metabolic aging via pleiotropic effects.</text>
</comment>
<evidence type="ECO:0000313" key="32">
    <source>
        <dbReference type="EMBL" id="QDY99559.1"/>
    </source>
</evidence>
<keyword evidence="15" id="KW-0472">Membrane</keyword>
<evidence type="ECO:0000256" key="14">
    <source>
        <dbReference type="ARBA" id="ARBA00023098"/>
    </source>
</evidence>
<keyword evidence="11" id="KW-0521">NADP</keyword>
<keyword evidence="10" id="KW-0256">Endoplasmic reticulum</keyword>
<dbReference type="InterPro" id="IPR020946">
    <property type="entry name" value="Flavin_mOase-like"/>
</dbReference>
<comment type="catalytic activity">
    <reaction evidence="29">
        <text>heptan-4-one + NADPH + O2 + H(+) = propyl butanoate + NADP(+) + H2O</text>
        <dbReference type="Rhea" id="RHEA:54852"/>
        <dbReference type="ChEBI" id="CHEBI:15377"/>
        <dbReference type="ChEBI" id="CHEBI:15378"/>
        <dbReference type="ChEBI" id="CHEBI:15379"/>
        <dbReference type="ChEBI" id="CHEBI:57783"/>
        <dbReference type="ChEBI" id="CHEBI:58349"/>
        <dbReference type="ChEBI" id="CHEBI:89484"/>
        <dbReference type="ChEBI" id="CHEBI:89719"/>
    </reaction>
    <physiologicalReaction direction="left-to-right" evidence="29">
        <dbReference type="Rhea" id="RHEA:54853"/>
    </physiologicalReaction>
</comment>
<evidence type="ECO:0000256" key="13">
    <source>
        <dbReference type="ARBA" id="ARBA00023002"/>
    </source>
</evidence>
<comment type="catalytic activity">
    <reaction evidence="26">
        <text>hexan-3-one + NADPH + O2 + H(+) = ethyl butanoate + NADP(+) + H2O</text>
        <dbReference type="Rhea" id="RHEA:54844"/>
        <dbReference type="ChEBI" id="CHEBI:15377"/>
        <dbReference type="ChEBI" id="CHEBI:15378"/>
        <dbReference type="ChEBI" id="CHEBI:15379"/>
        <dbReference type="ChEBI" id="CHEBI:57783"/>
        <dbReference type="ChEBI" id="CHEBI:58349"/>
        <dbReference type="ChEBI" id="CHEBI:88764"/>
        <dbReference type="ChEBI" id="CHEBI:89891"/>
    </reaction>
    <physiologicalReaction direction="left-to-right" evidence="26">
        <dbReference type="Rhea" id="RHEA:54845"/>
    </physiologicalReaction>
</comment>
<protein>
    <recommendedName>
        <fullName evidence="4">Flavin-containing monooxygenase 5</fullName>
        <ecNumber evidence="19">1.14.13.148</ecNumber>
        <ecNumber evidence="3">1.6.3.1</ecNumber>
    </recommendedName>
    <alternativeName>
        <fullName evidence="18">Dimethylaniline monooxygenase [N-oxide-forming] 5</fullName>
    </alternativeName>
    <alternativeName>
        <fullName evidence="16">Dimethylaniline oxidase 5</fullName>
    </alternativeName>
    <alternativeName>
        <fullName evidence="17">NADPH oxidase</fullName>
    </alternativeName>
    <alternativeName>
        <fullName evidence="20">Trimethylamine monooxygenase</fullName>
    </alternativeName>
</protein>
<dbReference type="EMBL" id="CP042301">
    <property type="protein sequence ID" value="QDY99559.1"/>
    <property type="molecule type" value="Genomic_DNA"/>
</dbReference>
<dbReference type="GO" id="GO:0050660">
    <property type="term" value="F:flavin adenine dinucleotide binding"/>
    <property type="evidence" value="ECO:0007669"/>
    <property type="project" value="InterPro"/>
</dbReference>
<evidence type="ECO:0000256" key="10">
    <source>
        <dbReference type="ARBA" id="ARBA00022848"/>
    </source>
</evidence>
<sequence>MSPWHERSNGEKLTPIIDFASVQRLKASMNPRRTMTVHRQVCIIGAGPCGLTTVKNLVQAGVTDIVCHEALPETGGIWAYSTDPDRPSVYESAHTISSKALSQFRDFPIPETYPDFPSHRQVLDYMRAYAEEFGLADHIRLNSRIESARRDDQGIWHIEGRGSDGPFHETADHLIVCSGHHREAELPELKGSFDGERIHSGRYRRTAPFAGKRVLVVGAGNSGCDIAAALSRVAEHVSLSVRSPQHIIPKLMFGRPVDMQYAKIQNFPGFLRRALVSLGLRLMIGPYRKYGLAEPDSSPLAMHPTLNSDILEQFRHGRVIARPGIKEAEGDIIRFVDGSEGRFDTIIYATGYKIDFPFLDPADCVWADEVDVPLYLKIMPEAVDNLYFVGLIQPIGCIWALADLQAGLVARKIAGTWRRPRDIDRRIAQEMRRDRQQFVRSRRHAVEVDFHDYRREIARATAEVG</sequence>
<keyword evidence="14" id="KW-0443">Lipid metabolism</keyword>
<keyword evidence="7" id="KW-0285">Flavoprotein</keyword>
<comment type="catalytic activity">
    <reaction evidence="31">
        <text>octan-3-one + NADPH + O2 + H(+) = pentyl propanoate + NADP(+) + H2O</text>
        <dbReference type="Rhea" id="RHEA:54840"/>
        <dbReference type="ChEBI" id="CHEBI:15377"/>
        <dbReference type="ChEBI" id="CHEBI:15378"/>
        <dbReference type="ChEBI" id="CHEBI:15379"/>
        <dbReference type="ChEBI" id="CHEBI:57783"/>
        <dbReference type="ChEBI" id="CHEBI:58349"/>
        <dbReference type="ChEBI" id="CHEBI:80946"/>
        <dbReference type="ChEBI" id="CHEBI:87373"/>
    </reaction>
    <physiologicalReaction direction="left-to-right" evidence="31">
        <dbReference type="Rhea" id="RHEA:54841"/>
    </physiologicalReaction>
</comment>
<evidence type="ECO:0000256" key="7">
    <source>
        <dbReference type="ARBA" id="ARBA00022630"/>
    </source>
</evidence>
<dbReference type="InterPro" id="IPR050346">
    <property type="entry name" value="FMO-like"/>
</dbReference>
<dbReference type="Gene3D" id="3.50.50.60">
    <property type="entry name" value="FAD/NAD(P)-binding domain"/>
    <property type="match status" value="1"/>
</dbReference>
<evidence type="ECO:0000256" key="26">
    <source>
        <dbReference type="ARBA" id="ARBA00047977"/>
    </source>
</evidence>
<evidence type="ECO:0000256" key="29">
    <source>
        <dbReference type="ARBA" id="ARBA00048990"/>
    </source>
</evidence>
<dbReference type="KEGG" id="niy:FQ775_03755"/>
<dbReference type="GO" id="GO:0034899">
    <property type="term" value="F:trimethylamine monooxygenase activity"/>
    <property type="evidence" value="ECO:0007669"/>
    <property type="project" value="UniProtKB-EC"/>
</dbReference>
<proteinExistence type="inferred from homology"/>
<dbReference type="PRINTS" id="PR00370">
    <property type="entry name" value="FMOXYGENASE"/>
</dbReference>
<evidence type="ECO:0000256" key="17">
    <source>
        <dbReference type="ARBA" id="ARBA00033213"/>
    </source>
</evidence>
<comment type="catalytic activity">
    <reaction evidence="22">
        <text>hexan-3-one + NADPH + O2 + H(+) = propyl propanoate + NADP(+) + H2O</text>
        <dbReference type="Rhea" id="RHEA:54848"/>
        <dbReference type="ChEBI" id="CHEBI:15377"/>
        <dbReference type="ChEBI" id="CHEBI:15378"/>
        <dbReference type="ChEBI" id="CHEBI:15379"/>
        <dbReference type="ChEBI" id="CHEBI:57783"/>
        <dbReference type="ChEBI" id="CHEBI:58349"/>
        <dbReference type="ChEBI" id="CHEBI:89828"/>
        <dbReference type="ChEBI" id="CHEBI:89891"/>
    </reaction>
    <physiologicalReaction direction="left-to-right" evidence="22">
        <dbReference type="Rhea" id="RHEA:54849"/>
    </physiologicalReaction>
</comment>
<name>A0A5B8KVM9_9HYPH</name>
<evidence type="ECO:0000256" key="28">
    <source>
        <dbReference type="ARBA" id="ARBA00048989"/>
    </source>
</evidence>
<keyword evidence="12" id="KW-1133">Transmembrane helix</keyword>
<accession>A0A5B8KVM9</accession>
<evidence type="ECO:0000256" key="25">
    <source>
        <dbReference type="ARBA" id="ARBA00047864"/>
    </source>
</evidence>
<evidence type="ECO:0000256" key="21">
    <source>
        <dbReference type="ARBA" id="ARBA00045722"/>
    </source>
</evidence>
<dbReference type="PIRSF" id="PIRSF000332">
    <property type="entry name" value="FMO"/>
    <property type="match status" value="1"/>
</dbReference>
<comment type="catalytic activity">
    <reaction evidence="28">
        <text>(2E)-geranial + NADPH + O2 + H(+) = (1E)-2,6-dimethylhepta-1,5-dien-1-yl formate + NADP(+) + H2O</text>
        <dbReference type="Rhea" id="RHEA:54860"/>
        <dbReference type="ChEBI" id="CHEBI:15377"/>
        <dbReference type="ChEBI" id="CHEBI:15378"/>
        <dbReference type="ChEBI" id="CHEBI:15379"/>
        <dbReference type="ChEBI" id="CHEBI:16980"/>
        <dbReference type="ChEBI" id="CHEBI:57783"/>
        <dbReference type="ChEBI" id="CHEBI:58349"/>
        <dbReference type="ChEBI" id="CHEBI:138375"/>
    </reaction>
    <physiologicalReaction direction="left-to-right" evidence="28">
        <dbReference type="Rhea" id="RHEA:54861"/>
    </physiologicalReaction>
</comment>
<reference evidence="32" key="1">
    <citation type="submission" date="2020-04" db="EMBL/GenBank/DDBJ databases">
        <title>Nitratireductor sp. nov. isolated from mangrove soil.</title>
        <authorList>
            <person name="Ye Y."/>
        </authorList>
    </citation>
    <scope>NUCLEOTIDE SEQUENCE</scope>
    <source>
        <strain evidence="32">SY7</strain>
    </source>
</reference>
<dbReference type="InterPro" id="IPR002257">
    <property type="entry name" value="Flavin_mOase_5"/>
</dbReference>
<evidence type="ECO:0000256" key="8">
    <source>
        <dbReference type="ARBA" id="ARBA00022692"/>
    </source>
</evidence>
<comment type="catalytic activity">
    <reaction evidence="30">
        <text>N,N-dimethylaniline + NADPH + O2 + H(+) = N,N-dimethylaniline N-oxide + NADP(+) + H2O</text>
        <dbReference type="Rhea" id="RHEA:24468"/>
        <dbReference type="ChEBI" id="CHEBI:15377"/>
        <dbReference type="ChEBI" id="CHEBI:15378"/>
        <dbReference type="ChEBI" id="CHEBI:15379"/>
        <dbReference type="ChEBI" id="CHEBI:16269"/>
        <dbReference type="ChEBI" id="CHEBI:17735"/>
        <dbReference type="ChEBI" id="CHEBI:57783"/>
        <dbReference type="ChEBI" id="CHEBI:58349"/>
        <dbReference type="EC" id="1.14.13.8"/>
    </reaction>
    <physiologicalReaction direction="left-to-right" evidence="30">
        <dbReference type="Rhea" id="RHEA:24469"/>
    </physiologicalReaction>
</comment>
<organism evidence="32 33">
    <name type="scientific">Nitratireductor mangrovi</name>
    <dbReference type="NCBI Taxonomy" id="2599600"/>
    <lineage>
        <taxon>Bacteria</taxon>
        <taxon>Pseudomonadati</taxon>
        <taxon>Pseudomonadota</taxon>
        <taxon>Alphaproteobacteria</taxon>
        <taxon>Hyphomicrobiales</taxon>
        <taxon>Phyllobacteriaceae</taxon>
        <taxon>Nitratireductor</taxon>
    </lineage>
</organism>
<dbReference type="AlphaFoldDB" id="A0A5B8KVM9"/>
<comment type="catalytic activity">
    <reaction evidence="24">
        <text>sulcatone + NADPH + O2 + H(+) = 4-methylpent-3-en-1-yl acetate + NADP(+) + H2O</text>
        <dbReference type="Rhea" id="RHEA:54864"/>
        <dbReference type="ChEBI" id="CHEBI:15377"/>
        <dbReference type="ChEBI" id="CHEBI:15378"/>
        <dbReference type="ChEBI" id="CHEBI:15379"/>
        <dbReference type="ChEBI" id="CHEBI:16310"/>
        <dbReference type="ChEBI" id="CHEBI:57783"/>
        <dbReference type="ChEBI" id="CHEBI:58349"/>
        <dbReference type="ChEBI" id="CHEBI:138373"/>
    </reaction>
    <physiologicalReaction direction="left-to-right" evidence="24">
        <dbReference type="Rhea" id="RHEA:54865"/>
    </physiologicalReaction>
</comment>
<evidence type="ECO:0000256" key="1">
    <source>
        <dbReference type="ARBA" id="ARBA00004524"/>
    </source>
</evidence>
<evidence type="ECO:0000256" key="22">
    <source>
        <dbReference type="ARBA" id="ARBA00047426"/>
    </source>
</evidence>
<dbReference type="OrthoDB" id="9773233at2"/>
<evidence type="ECO:0000256" key="15">
    <source>
        <dbReference type="ARBA" id="ARBA00023136"/>
    </source>
</evidence>
<keyword evidence="10" id="KW-0492">Microsome</keyword>
<comment type="subcellular location">
    <subcellularLocation>
        <location evidence="1">Microsome membrane</location>
    </subcellularLocation>
</comment>
<evidence type="ECO:0000256" key="30">
    <source>
        <dbReference type="ARBA" id="ARBA00049443"/>
    </source>
</evidence>
<evidence type="ECO:0000256" key="3">
    <source>
        <dbReference type="ARBA" id="ARBA00012698"/>
    </source>
</evidence>
<keyword evidence="6" id="KW-0597">Phosphoprotein</keyword>
<dbReference type="GO" id="GO:0004499">
    <property type="term" value="F:N,N-dimethylaniline monooxygenase activity"/>
    <property type="evidence" value="ECO:0007669"/>
    <property type="project" value="InterPro"/>
</dbReference>
<dbReference type="GO" id="GO:0050661">
    <property type="term" value="F:NADP binding"/>
    <property type="evidence" value="ECO:0007669"/>
    <property type="project" value="InterPro"/>
</dbReference>
<dbReference type="PRINTS" id="PR01125">
    <property type="entry name" value="FMOXYGENASE5"/>
</dbReference>
<evidence type="ECO:0000256" key="9">
    <source>
        <dbReference type="ARBA" id="ARBA00022827"/>
    </source>
</evidence>
<dbReference type="InterPro" id="IPR000960">
    <property type="entry name" value="Flavin_mOase"/>
</dbReference>
<evidence type="ECO:0000256" key="23">
    <source>
        <dbReference type="ARBA" id="ARBA00047574"/>
    </source>
</evidence>
<keyword evidence="5" id="KW-0488">Methylation</keyword>
<comment type="similarity">
    <text evidence="2">Belongs to the FMO family.</text>
</comment>
<evidence type="ECO:0000256" key="20">
    <source>
        <dbReference type="ARBA" id="ARBA00035159"/>
    </source>
</evidence>
<dbReference type="GO" id="GO:0006629">
    <property type="term" value="P:lipid metabolic process"/>
    <property type="evidence" value="ECO:0007669"/>
    <property type="project" value="UniProtKB-KW"/>
</dbReference>
<evidence type="ECO:0000256" key="11">
    <source>
        <dbReference type="ARBA" id="ARBA00022857"/>
    </source>
</evidence>
<comment type="catalytic activity">
    <reaction evidence="27">
        <text>octan-3-one + NADPH + O2 + H(+) = ethyl hexanoate + NADP(+) + H2O</text>
        <dbReference type="Rhea" id="RHEA:54856"/>
        <dbReference type="ChEBI" id="CHEBI:15377"/>
        <dbReference type="ChEBI" id="CHEBI:15378"/>
        <dbReference type="ChEBI" id="CHEBI:15379"/>
        <dbReference type="ChEBI" id="CHEBI:57783"/>
        <dbReference type="ChEBI" id="CHEBI:58349"/>
        <dbReference type="ChEBI" id="CHEBI:80946"/>
        <dbReference type="ChEBI" id="CHEBI:86055"/>
    </reaction>
    <physiologicalReaction direction="left-to-right" evidence="27">
        <dbReference type="Rhea" id="RHEA:54857"/>
    </physiologicalReaction>
</comment>